<keyword evidence="10 13" id="KW-0234">DNA repair</keyword>
<dbReference type="PANTHER" id="PTHR23389">
    <property type="entry name" value="CHROMOSOME TRANSMISSION FIDELITY FACTOR 18"/>
    <property type="match status" value="1"/>
</dbReference>
<dbReference type="InterPro" id="IPR004149">
    <property type="entry name" value="Znf_DNAligase_C4"/>
</dbReference>
<dbReference type="Gene3D" id="1.10.287.610">
    <property type="entry name" value="Helix hairpin bin"/>
    <property type="match status" value="1"/>
</dbReference>
<dbReference type="AlphaFoldDB" id="A0A6M4PFB9"/>
<comment type="cofactor">
    <cofactor evidence="13">
        <name>Mg(2+)</name>
        <dbReference type="ChEBI" id="CHEBI:18420"/>
    </cofactor>
    <cofactor evidence="13">
        <name>Mn(2+)</name>
        <dbReference type="ChEBI" id="CHEBI:29035"/>
    </cofactor>
</comment>
<evidence type="ECO:0000256" key="11">
    <source>
        <dbReference type="ARBA" id="ARBA00034005"/>
    </source>
</evidence>
<dbReference type="Pfam" id="PF03120">
    <property type="entry name" value="OB_DNA_ligase"/>
    <property type="match status" value="1"/>
</dbReference>
<dbReference type="GO" id="GO:0046872">
    <property type="term" value="F:metal ion binding"/>
    <property type="evidence" value="ECO:0007669"/>
    <property type="project" value="UniProtKB-KW"/>
</dbReference>
<organism evidence="17 18">
    <name type="scientific">Streptomyces argyrophylli</name>
    <dbReference type="NCBI Taxonomy" id="2726118"/>
    <lineage>
        <taxon>Bacteria</taxon>
        <taxon>Bacillati</taxon>
        <taxon>Actinomycetota</taxon>
        <taxon>Actinomycetes</taxon>
        <taxon>Kitasatosporales</taxon>
        <taxon>Streptomycetaceae</taxon>
        <taxon>Streptomyces</taxon>
    </lineage>
</organism>
<evidence type="ECO:0000256" key="8">
    <source>
        <dbReference type="ARBA" id="ARBA00022842"/>
    </source>
</evidence>
<feature type="binding site" evidence="13">
    <location>
        <position position="301"/>
    </location>
    <ligand>
        <name>NAD(+)</name>
        <dbReference type="ChEBI" id="CHEBI:57540"/>
    </ligand>
</feature>
<feature type="binding site" evidence="13">
    <location>
        <position position="147"/>
    </location>
    <ligand>
        <name>NAD(+)</name>
        <dbReference type="ChEBI" id="CHEBI:57540"/>
    </ligand>
</feature>
<dbReference type="Gene3D" id="1.10.150.20">
    <property type="entry name" value="5' to 3' exonuclease, C-terminal subdomain"/>
    <property type="match status" value="2"/>
</dbReference>
<dbReference type="PROSITE" id="PS01055">
    <property type="entry name" value="DNA_LIGASE_N1"/>
    <property type="match status" value="1"/>
</dbReference>
<dbReference type="InterPro" id="IPR013840">
    <property type="entry name" value="DNAligase_N"/>
</dbReference>
<dbReference type="InterPro" id="IPR033136">
    <property type="entry name" value="DNA_ligase_CS"/>
</dbReference>
<dbReference type="Pfam" id="PF12826">
    <property type="entry name" value="HHH_2"/>
    <property type="match status" value="1"/>
</dbReference>
<dbReference type="FunFam" id="3.40.50.10190:FF:000054">
    <property type="entry name" value="DNA ligase"/>
    <property type="match status" value="1"/>
</dbReference>
<dbReference type="Pfam" id="PF00533">
    <property type="entry name" value="BRCT"/>
    <property type="match status" value="1"/>
</dbReference>
<evidence type="ECO:0000256" key="12">
    <source>
        <dbReference type="ARBA" id="ARBA00060881"/>
    </source>
</evidence>
<feature type="domain" description="BRCT" evidence="16">
    <location>
        <begin position="639"/>
        <end position="709"/>
    </location>
</feature>
<evidence type="ECO:0000313" key="17">
    <source>
        <dbReference type="EMBL" id="QJS09848.1"/>
    </source>
</evidence>
<feature type="binding site" evidence="13">
    <location>
        <position position="438"/>
    </location>
    <ligand>
        <name>Zn(2+)</name>
        <dbReference type="ChEBI" id="CHEBI:29105"/>
    </ligand>
</feature>
<keyword evidence="6 13" id="KW-0227">DNA damage</keyword>
<dbReference type="SUPFAM" id="SSF50249">
    <property type="entry name" value="Nucleic acid-binding proteins"/>
    <property type="match status" value="1"/>
</dbReference>
<evidence type="ECO:0000256" key="6">
    <source>
        <dbReference type="ARBA" id="ARBA00022763"/>
    </source>
</evidence>
<dbReference type="Gene3D" id="3.40.50.10190">
    <property type="entry name" value="BRCT domain"/>
    <property type="match status" value="1"/>
</dbReference>
<dbReference type="GO" id="GO:0006281">
    <property type="term" value="P:DNA repair"/>
    <property type="evidence" value="ECO:0007669"/>
    <property type="project" value="UniProtKB-KW"/>
</dbReference>
<evidence type="ECO:0000256" key="5">
    <source>
        <dbReference type="ARBA" id="ARBA00022723"/>
    </source>
</evidence>
<dbReference type="CDD" id="cd00114">
    <property type="entry name" value="LIGANc"/>
    <property type="match status" value="1"/>
</dbReference>
<feature type="active site" description="N6-AMP-lysine intermediate" evidence="13">
    <location>
        <position position="126"/>
    </location>
</feature>
<evidence type="ECO:0000256" key="4">
    <source>
        <dbReference type="ARBA" id="ARBA00022705"/>
    </source>
</evidence>
<keyword evidence="3 13" id="KW-0436">Ligase</keyword>
<dbReference type="FunFam" id="6.20.10.30:FF:000003">
    <property type="entry name" value="DNA ligase"/>
    <property type="match status" value="1"/>
</dbReference>
<dbReference type="SUPFAM" id="SSF47781">
    <property type="entry name" value="RuvA domain 2-like"/>
    <property type="match status" value="1"/>
</dbReference>
<dbReference type="PANTHER" id="PTHR23389:SF9">
    <property type="entry name" value="DNA LIGASE"/>
    <property type="match status" value="1"/>
</dbReference>
<dbReference type="InterPro" id="IPR018239">
    <property type="entry name" value="DNA_ligase_AS"/>
</dbReference>
<feature type="binding site" evidence="13">
    <location>
        <position position="422"/>
    </location>
    <ligand>
        <name>Zn(2+)</name>
        <dbReference type="ChEBI" id="CHEBI:29105"/>
    </ligand>
</feature>
<evidence type="ECO:0000256" key="1">
    <source>
        <dbReference type="ARBA" id="ARBA00012722"/>
    </source>
</evidence>
<dbReference type="Gene3D" id="3.30.470.30">
    <property type="entry name" value="DNA ligase/mRNA capping enzyme"/>
    <property type="match status" value="1"/>
</dbReference>
<dbReference type="InterPro" id="IPR012340">
    <property type="entry name" value="NA-bd_OB-fold"/>
</dbReference>
<dbReference type="InterPro" id="IPR001679">
    <property type="entry name" value="DNA_ligase"/>
</dbReference>
<dbReference type="Gene3D" id="2.40.50.140">
    <property type="entry name" value="Nucleic acid-binding proteins"/>
    <property type="match status" value="1"/>
</dbReference>
<evidence type="ECO:0000256" key="15">
    <source>
        <dbReference type="SAM" id="MobiDB-lite"/>
    </source>
</evidence>
<keyword evidence="5 13" id="KW-0479">Metal-binding</keyword>
<dbReference type="HAMAP" id="MF_01588">
    <property type="entry name" value="DNA_ligase_A"/>
    <property type="match status" value="1"/>
</dbReference>
<dbReference type="Proteomes" id="UP000502641">
    <property type="component" value="Chromosome"/>
</dbReference>
<dbReference type="SUPFAM" id="SSF52113">
    <property type="entry name" value="BRCT domain"/>
    <property type="match status" value="1"/>
</dbReference>
<dbReference type="GO" id="GO:0006260">
    <property type="term" value="P:DNA replication"/>
    <property type="evidence" value="ECO:0007669"/>
    <property type="project" value="UniProtKB-KW"/>
</dbReference>
<evidence type="ECO:0000256" key="3">
    <source>
        <dbReference type="ARBA" id="ARBA00022598"/>
    </source>
</evidence>
<dbReference type="FunFam" id="2.40.50.140:FF:000012">
    <property type="entry name" value="DNA ligase"/>
    <property type="match status" value="1"/>
</dbReference>
<keyword evidence="18" id="KW-1185">Reference proteome</keyword>
<dbReference type="FunFam" id="1.10.287.610:FF:000002">
    <property type="entry name" value="DNA ligase"/>
    <property type="match status" value="1"/>
</dbReference>
<feature type="binding site" evidence="13">
    <location>
        <begin position="44"/>
        <end position="48"/>
    </location>
    <ligand>
        <name>NAD(+)</name>
        <dbReference type="ChEBI" id="CHEBI:57540"/>
    </ligand>
</feature>
<keyword evidence="4 13" id="KW-0235">DNA replication</keyword>
<reference evidence="17 18" key="1">
    <citation type="submission" date="2020-05" db="EMBL/GenBank/DDBJ databases">
        <authorList>
            <person name="Li K."/>
        </authorList>
    </citation>
    <scope>NUCLEOTIDE SEQUENCE [LARGE SCALE GENOMIC DNA]</scope>
    <source>
        <strain evidence="18">jing01</strain>
    </source>
</reference>
<feature type="binding site" evidence="13">
    <location>
        <position position="325"/>
    </location>
    <ligand>
        <name>NAD(+)</name>
        <dbReference type="ChEBI" id="CHEBI:57540"/>
    </ligand>
</feature>
<dbReference type="InterPro" id="IPR013839">
    <property type="entry name" value="DNAligase_adenylation"/>
</dbReference>
<dbReference type="InterPro" id="IPR041663">
    <property type="entry name" value="DisA/LigA_HHH"/>
</dbReference>
<keyword evidence="7 13" id="KW-0862">Zinc</keyword>
<dbReference type="PROSITE" id="PS50172">
    <property type="entry name" value="BRCT"/>
    <property type="match status" value="1"/>
</dbReference>
<dbReference type="InterPro" id="IPR001357">
    <property type="entry name" value="BRCT_dom"/>
</dbReference>
<comment type="function">
    <text evidence="13">DNA ligase that catalyzes the formation of phosphodiester linkages between 5'-phosphoryl and 3'-hydroxyl groups in double-stranded DNA using NAD as a coenzyme and as the energy source for the reaction. It is essential for DNA replication and repair of damaged DNA.</text>
</comment>
<dbReference type="PROSITE" id="PS01056">
    <property type="entry name" value="DNA_LIGASE_N2"/>
    <property type="match status" value="1"/>
</dbReference>
<feature type="binding site" evidence="13">
    <location>
        <begin position="93"/>
        <end position="94"/>
    </location>
    <ligand>
        <name>NAD(+)</name>
        <dbReference type="ChEBI" id="CHEBI:57540"/>
    </ligand>
</feature>
<dbReference type="SMART" id="SM00292">
    <property type="entry name" value="BRCT"/>
    <property type="match status" value="1"/>
</dbReference>
<comment type="similarity">
    <text evidence="12 13">Belongs to the NAD-dependent DNA ligase family. LigA subfamily.</text>
</comment>
<dbReference type="FunFam" id="1.10.150.20:FF:000006">
    <property type="entry name" value="DNA ligase"/>
    <property type="match status" value="1"/>
</dbReference>
<feature type="binding site" evidence="13">
    <location>
        <position position="444"/>
    </location>
    <ligand>
        <name>Zn(2+)</name>
        <dbReference type="ChEBI" id="CHEBI:29105"/>
    </ligand>
</feature>
<evidence type="ECO:0000259" key="16">
    <source>
        <dbReference type="PROSITE" id="PS50172"/>
    </source>
</evidence>
<dbReference type="NCBIfam" id="TIGR00575">
    <property type="entry name" value="dnlj"/>
    <property type="match status" value="1"/>
</dbReference>
<dbReference type="KEGG" id="sarg:HKX69_10220"/>
<dbReference type="Pfam" id="PF03119">
    <property type="entry name" value="DNA_ligase_ZBD"/>
    <property type="match status" value="1"/>
</dbReference>
<protein>
    <recommendedName>
        <fullName evidence="2 13">DNA ligase</fullName>
        <ecNumber evidence="1 13">6.5.1.2</ecNumber>
    </recommendedName>
    <alternativeName>
        <fullName evidence="13">Polydeoxyribonucleotide synthase [NAD(+)]</fullName>
    </alternativeName>
</protein>
<dbReference type="PIRSF" id="PIRSF001604">
    <property type="entry name" value="LigA"/>
    <property type="match status" value="1"/>
</dbReference>
<keyword evidence="8 13" id="KW-0460">Magnesium</keyword>
<dbReference type="RefSeq" id="WP_171152581.1">
    <property type="nucleotide sequence ID" value="NZ_CP053189.1"/>
</dbReference>
<feature type="region of interest" description="Disordered" evidence="15">
    <location>
        <begin position="1"/>
        <end position="23"/>
    </location>
</feature>
<dbReference type="InterPro" id="IPR004150">
    <property type="entry name" value="NAD_DNA_ligase_OB"/>
</dbReference>
<evidence type="ECO:0000256" key="9">
    <source>
        <dbReference type="ARBA" id="ARBA00023027"/>
    </source>
</evidence>
<dbReference type="GO" id="GO:0003911">
    <property type="term" value="F:DNA ligase (NAD+) activity"/>
    <property type="evidence" value="ECO:0007669"/>
    <property type="project" value="UniProtKB-UniRule"/>
</dbReference>
<keyword evidence="9 13" id="KW-0520">NAD</keyword>
<accession>A0A6M4PFB9</accession>
<proteinExistence type="inferred from homology"/>
<evidence type="ECO:0000256" key="10">
    <source>
        <dbReference type="ARBA" id="ARBA00023204"/>
    </source>
</evidence>
<gene>
    <name evidence="13 17" type="primary">ligA</name>
    <name evidence="17" type="ORF">HKX69_10220</name>
</gene>
<dbReference type="InterPro" id="IPR010994">
    <property type="entry name" value="RuvA_2-like"/>
</dbReference>
<feature type="binding site" evidence="13">
    <location>
        <position position="184"/>
    </location>
    <ligand>
        <name>NAD(+)</name>
        <dbReference type="ChEBI" id="CHEBI:57540"/>
    </ligand>
</feature>
<evidence type="ECO:0000256" key="7">
    <source>
        <dbReference type="ARBA" id="ARBA00022833"/>
    </source>
</evidence>
<dbReference type="EC" id="6.5.1.2" evidence="1 13"/>
<keyword evidence="13" id="KW-0464">Manganese</keyword>
<dbReference type="FunFam" id="3.30.470.30:FF:000001">
    <property type="entry name" value="DNA ligase"/>
    <property type="match status" value="1"/>
</dbReference>
<evidence type="ECO:0000313" key="18">
    <source>
        <dbReference type="Proteomes" id="UP000502641"/>
    </source>
</evidence>
<evidence type="ECO:0000256" key="13">
    <source>
        <dbReference type="HAMAP-Rule" id="MF_01588"/>
    </source>
</evidence>
<feature type="binding site" evidence="13">
    <location>
        <position position="419"/>
    </location>
    <ligand>
        <name>Zn(2+)</name>
        <dbReference type="ChEBI" id="CHEBI:29105"/>
    </ligand>
</feature>
<evidence type="ECO:0000256" key="14">
    <source>
        <dbReference type="RuleBase" id="RU000618"/>
    </source>
</evidence>
<dbReference type="GO" id="GO:0005829">
    <property type="term" value="C:cytosol"/>
    <property type="evidence" value="ECO:0007669"/>
    <property type="project" value="TreeGrafter"/>
</dbReference>
<dbReference type="SUPFAM" id="SSF56091">
    <property type="entry name" value="DNA ligase/mRNA capping enzyme, catalytic domain"/>
    <property type="match status" value="1"/>
</dbReference>
<name>A0A6M4PFB9_9ACTN</name>
<dbReference type="NCBIfam" id="NF005932">
    <property type="entry name" value="PRK07956.1"/>
    <property type="match status" value="1"/>
</dbReference>
<feature type="binding site" evidence="13">
    <location>
        <position position="124"/>
    </location>
    <ligand>
        <name>NAD(+)</name>
        <dbReference type="ChEBI" id="CHEBI:57540"/>
    </ligand>
</feature>
<dbReference type="SMART" id="SM00532">
    <property type="entry name" value="LIGANc"/>
    <property type="match status" value="1"/>
</dbReference>
<comment type="catalytic activity">
    <reaction evidence="11 13 14">
        <text>NAD(+) + (deoxyribonucleotide)n-3'-hydroxyl + 5'-phospho-(deoxyribonucleotide)m = (deoxyribonucleotide)n+m + AMP + beta-nicotinamide D-nucleotide.</text>
        <dbReference type="EC" id="6.5.1.2"/>
    </reaction>
</comment>
<dbReference type="InterPro" id="IPR036420">
    <property type="entry name" value="BRCT_dom_sf"/>
</dbReference>
<evidence type="ECO:0000256" key="2">
    <source>
        <dbReference type="ARBA" id="ARBA00013308"/>
    </source>
</evidence>
<dbReference type="Pfam" id="PF01653">
    <property type="entry name" value="DNA_ligase_aden"/>
    <property type="match status" value="1"/>
</dbReference>
<sequence>MAGDKQAETTAVPAEARDKHAQLAEQVEEHRFRYYVKDAPVISDAEFDQLLKSLEALEERYPELRTPDSPTQKVAGSYETEFTAVEHRERMLSLDNTFNDDDLAAWADRVARELGDQTYHFLCELKVDGLAVNLTYEKGRLTRAATRGDGRTGEDITPNVRTIAEIPDRLTGDKVPDLVEIRGEVYFPMEKFLELNERLVAAGDKPFANPRNAAAGSLRQKDPRVTATRPLHMVVHGIGALAGFSGMTRLSQAYDLLKTWGLPTSPHNRVVDDLAGVREFIAYYGENRHSVEHEIDGVVVKLDEIRLQGRLGSTARAPRWAIAYKYAPEEVNTKLVDIKVGVGRTGRVTPYAQVEPVTVAGSEVEFATLHNQEVVKAKGVLIGDTVVLRKAGDVIPEILGPVVDLRDGSEREFVMPGECPECGTPLRPMKEGDIDLRCPNARGCPAQLRERVSYLAGRECLDIEHFGAVAAAALTRPLEPADPPLVDEGDLFDLTVEKLLPIKAYVLDPDSGLPKRDPKTGEEKVVTVFANQKGEPKKNTLALLANIEEAKSRPLARFLNGLSIRHVGPVAAQALAREFRSIDRIEQATEEELAATDGVGPIIAAALKEWFAEDWHREIVRKWKAAGVPLEDQSSGEEEGPRPLEGLTVVVTGTLENFTRDGAKEALQRQGAKVTGSVSKKTSFVVVGDNPGSKYDKAMQLKVPVLNEDGFGVLLEQGPEAAAEVALPTGE</sequence>
<dbReference type="EMBL" id="CP053189">
    <property type="protein sequence ID" value="QJS09848.1"/>
    <property type="molecule type" value="Genomic_DNA"/>
</dbReference>
<dbReference type="Gene3D" id="6.20.10.30">
    <property type="match status" value="1"/>
</dbReference>